<keyword evidence="4" id="KW-1133">Transmembrane helix</keyword>
<feature type="coiled-coil region" evidence="2">
    <location>
        <begin position="601"/>
        <end position="796"/>
    </location>
</feature>
<evidence type="ECO:0000256" key="4">
    <source>
        <dbReference type="SAM" id="Phobius"/>
    </source>
</evidence>
<evidence type="ECO:0000256" key="1">
    <source>
        <dbReference type="ARBA" id="ARBA00022465"/>
    </source>
</evidence>
<dbReference type="GO" id="GO:0098003">
    <property type="term" value="P:viral tail assembly"/>
    <property type="evidence" value="ECO:0007669"/>
    <property type="project" value="UniProtKB-KW"/>
</dbReference>
<feature type="transmembrane region" description="Helical" evidence="4">
    <location>
        <begin position="539"/>
        <end position="561"/>
    </location>
</feature>
<dbReference type="InterPro" id="IPR013491">
    <property type="entry name" value="Tape_meas_N"/>
</dbReference>
<name>A0A8S5PBZ7_9CAUD</name>
<keyword evidence="1" id="KW-1188">Viral release from host cell</keyword>
<keyword evidence="2" id="KW-0175">Coiled coil</keyword>
<reference evidence="6" key="1">
    <citation type="journal article" date="2021" name="Proc. Natl. Acad. Sci. U.S.A.">
        <title>A Catalog of Tens of Thousands of Viruses from Human Metagenomes Reveals Hidden Associations with Chronic Diseases.</title>
        <authorList>
            <person name="Tisza M.J."/>
            <person name="Buck C.B."/>
        </authorList>
    </citation>
    <scope>NUCLEOTIDE SEQUENCE</scope>
    <source>
        <strain evidence="6">CtjZA23</strain>
    </source>
</reference>
<dbReference type="EMBL" id="BK015389">
    <property type="protein sequence ID" value="DAE04498.1"/>
    <property type="molecule type" value="Genomic_DNA"/>
</dbReference>
<dbReference type="NCBIfam" id="TIGR02675">
    <property type="entry name" value="tape_meas_nterm"/>
    <property type="match status" value="1"/>
</dbReference>
<protein>
    <submittedName>
        <fullName evidence="6">Tail tape measure</fullName>
    </submittedName>
</protein>
<evidence type="ECO:0000256" key="3">
    <source>
        <dbReference type="SAM" id="MobiDB-lite"/>
    </source>
</evidence>
<dbReference type="Pfam" id="PF20155">
    <property type="entry name" value="TMP_3"/>
    <property type="match status" value="1"/>
</dbReference>
<feature type="transmembrane region" description="Helical" evidence="4">
    <location>
        <begin position="567"/>
        <end position="595"/>
    </location>
</feature>
<feature type="region of interest" description="Disordered" evidence="3">
    <location>
        <begin position="29"/>
        <end position="124"/>
    </location>
</feature>
<feature type="domain" description="Tape measure protein N-terminal" evidence="5">
    <location>
        <begin position="260"/>
        <end position="451"/>
    </location>
</feature>
<feature type="transmembrane region" description="Helical" evidence="4">
    <location>
        <begin position="509"/>
        <end position="527"/>
    </location>
</feature>
<evidence type="ECO:0000259" key="5">
    <source>
        <dbReference type="Pfam" id="PF20155"/>
    </source>
</evidence>
<feature type="compositionally biased region" description="Basic and acidic residues" evidence="3">
    <location>
        <begin position="82"/>
        <end position="91"/>
    </location>
</feature>
<keyword evidence="1" id="KW-1245">Viral tail assembly</keyword>
<sequence>MADGKIVIDVQVNGRKLTELSDALKRLESEARRSGQGVKNAGDGIQATGDKALRAGQGFKRAGDRMAEGAKLSETSSNGFRRAGEKIKESSDLAGRSGSGFKQAGEKVKESSDLAQRSGDGFKQAAEKVKASGNEAKTGGEGFKSASFKIKEAGALSKSGGDAFKQAAEKVREAGTISKTGGNGFKVSADLAHRAGQVASQSGGGFVKLKDIIKTTGDQAEKSASKFDKIKDAIKNFSVGAVAFKAVSSAMNLVSQSMDKAIDRFDTLQRFPKVMKSLGHSSKDVAASTKLLSEGIEGLPTSLDTVVATTQKLTSMTGNLKQSTKLTIALNNAFLASGASTEEASRGLTQYTQMLSSGKVDLQSWKTLQETMSYALQKTAESFGYAGASAQNDLYKALQDGKITFSDFSKRLVELNKGVNGFAEMAKKNSEGIKTSFNNIILAVAKGIANIITEFDNLSKAVTGKSIAKHLDSIKDAINNTFNIIIGVIRGATPVVKSLVSVLGFLKPVLDPLISVFAGVVGAVLLFKGAMLGLSIIKGIGSLIGTLITSLVSLTSTSLVATGATTGLAGALASLSSGGVFLVVGAIAGLVSWLTQESEASKEAKAKNEEFKRSLDDLHESVNKGNEAYKDRRNEIQATAEDNERLVKKIDELNAVENKTAAQKKELASAAETLNSRIEGLNIQYDKATGTINMTTDAIRKQIEIAKASAEIEAANQKMVENAKKRLEIKDKIKEVEKQYQDLVEKTDSVEEGSFSNSRIREGAKAEFKKKYNEEVKKLQDDIKKTEDSDNELTNTIVKNNEAKAKSTEDANGRVIYSLKTMNEEQKKAVEMMQQEFANLKGEVQNAFQAIEQQTALSADQMTANLQKNIDAVDKWSQNLETLAKRGLDQGLIEQMRKAGPKMADQTQALVDASDEQLGRLNTKWTEAGDKAKEGFLRGIRATGQELPPEIESMVTAIGDEFRSALADAGFEVKGREVPQKISEGMRSGKGDVQQAASEVTEASKQAFNNLPTEAKYSGSQVSGQYAQGITENQASAQGAVEGLKNASLGVLANLFGEGQAKGAELGAGVGDGVLSRSDVVQGAANTLKSNATATMAGMASDGQVKGSEFGSGIALGIGVGQQVAVGAASMMNLAISAQFLAMSMNGQQYGSQFGTGIGGGINSSQGIATGASNAMKMMINASVRSLGHDGRNAGSQFGTGVTSGVASHNGAVFNASSNLKASAHNGMSGGWNGGYNAGMSIGEGMMSGIYAMAGSVAAAAASIASSAVAAARSTLAINSPSKVFRDQVGRAIPEGMAVGIEKYGYYVDDSMTDLANKTVESGKKYTDGFGFNLPGRGDLVSGLTDTLATRFGYAGGGNSSSNVTNNYTLNANGTANDNFFSPENMRRLLRELAYYTNLEGGRMA</sequence>
<organism evidence="6">
    <name type="scientific">Siphoviridae sp. ctjZA23</name>
    <dbReference type="NCBI Taxonomy" id="2825633"/>
    <lineage>
        <taxon>Viruses</taxon>
        <taxon>Duplodnaviria</taxon>
        <taxon>Heunggongvirae</taxon>
        <taxon>Uroviricota</taxon>
        <taxon>Caudoviricetes</taxon>
    </lineage>
</organism>
<evidence type="ECO:0000256" key="2">
    <source>
        <dbReference type="SAM" id="Coils"/>
    </source>
</evidence>
<proteinExistence type="predicted"/>
<feature type="coiled-coil region" evidence="2">
    <location>
        <begin position="823"/>
        <end position="850"/>
    </location>
</feature>
<accession>A0A8S5PBZ7</accession>
<keyword evidence="4" id="KW-0472">Membrane</keyword>
<evidence type="ECO:0000313" key="6">
    <source>
        <dbReference type="EMBL" id="DAE04498.1"/>
    </source>
</evidence>
<keyword evidence="4" id="KW-0812">Transmembrane</keyword>